<dbReference type="EMBL" id="JAUHHV010000001">
    <property type="protein sequence ID" value="KAK1439061.1"/>
    <property type="molecule type" value="Genomic_DNA"/>
</dbReference>
<keyword evidence="3" id="KW-1185">Reference proteome</keyword>
<sequence length="90" mass="10261">MGWIRVVIVGLWVYLFNFMCFFRFYGINLAGARVKGTQPCIEGLVQFSVVRVRGEPVSIEWWYCCGEEETMKGICDFGILWQPGLTGLDG</sequence>
<feature type="transmembrane region" description="Helical" evidence="1">
    <location>
        <begin position="6"/>
        <end position="25"/>
    </location>
</feature>
<comment type="caution">
    <text evidence="2">The sequence shown here is derived from an EMBL/GenBank/DDBJ whole genome shotgun (WGS) entry which is preliminary data.</text>
</comment>
<evidence type="ECO:0000313" key="3">
    <source>
        <dbReference type="Proteomes" id="UP001229421"/>
    </source>
</evidence>
<accession>A0AAD8LHH9</accession>
<keyword evidence="1" id="KW-0472">Membrane</keyword>
<proteinExistence type="predicted"/>
<organism evidence="2 3">
    <name type="scientific">Tagetes erecta</name>
    <name type="common">African marigold</name>
    <dbReference type="NCBI Taxonomy" id="13708"/>
    <lineage>
        <taxon>Eukaryota</taxon>
        <taxon>Viridiplantae</taxon>
        <taxon>Streptophyta</taxon>
        <taxon>Embryophyta</taxon>
        <taxon>Tracheophyta</taxon>
        <taxon>Spermatophyta</taxon>
        <taxon>Magnoliopsida</taxon>
        <taxon>eudicotyledons</taxon>
        <taxon>Gunneridae</taxon>
        <taxon>Pentapetalae</taxon>
        <taxon>asterids</taxon>
        <taxon>campanulids</taxon>
        <taxon>Asterales</taxon>
        <taxon>Asteraceae</taxon>
        <taxon>Asteroideae</taxon>
        <taxon>Heliantheae alliance</taxon>
        <taxon>Tageteae</taxon>
        <taxon>Tagetes</taxon>
    </lineage>
</organism>
<name>A0AAD8LHH9_TARER</name>
<gene>
    <name evidence="2" type="ORF">QVD17_04876</name>
</gene>
<keyword evidence="1" id="KW-1133">Transmembrane helix</keyword>
<evidence type="ECO:0000313" key="2">
    <source>
        <dbReference type="EMBL" id="KAK1439061.1"/>
    </source>
</evidence>
<protein>
    <submittedName>
        <fullName evidence="2">Uncharacterized protein</fullName>
    </submittedName>
</protein>
<keyword evidence="1" id="KW-0812">Transmembrane</keyword>
<dbReference type="AlphaFoldDB" id="A0AAD8LHH9"/>
<dbReference type="Proteomes" id="UP001229421">
    <property type="component" value="Unassembled WGS sequence"/>
</dbReference>
<reference evidence="2" key="1">
    <citation type="journal article" date="2023" name="bioRxiv">
        <title>Improved chromosome-level genome assembly for marigold (Tagetes erecta).</title>
        <authorList>
            <person name="Jiang F."/>
            <person name="Yuan L."/>
            <person name="Wang S."/>
            <person name="Wang H."/>
            <person name="Xu D."/>
            <person name="Wang A."/>
            <person name="Fan W."/>
        </authorList>
    </citation>
    <scope>NUCLEOTIDE SEQUENCE</scope>
    <source>
        <strain evidence="2">WSJ</strain>
        <tissue evidence="2">Leaf</tissue>
    </source>
</reference>
<evidence type="ECO:0000256" key="1">
    <source>
        <dbReference type="SAM" id="Phobius"/>
    </source>
</evidence>